<feature type="domain" description="Lipoyl-binding" evidence="2">
    <location>
        <begin position="17"/>
        <end position="94"/>
    </location>
</feature>
<evidence type="ECO:0000256" key="1">
    <source>
        <dbReference type="ARBA" id="ARBA00023267"/>
    </source>
</evidence>
<dbReference type="NCBIfam" id="NF004547">
    <property type="entry name" value="PRK05889.1"/>
    <property type="match status" value="1"/>
</dbReference>
<dbReference type="Proteomes" id="UP000320806">
    <property type="component" value="Unassembled WGS sequence"/>
</dbReference>
<dbReference type="Pfam" id="PF00364">
    <property type="entry name" value="Biotin_lipoyl"/>
    <property type="match status" value="1"/>
</dbReference>
<evidence type="ECO:0000313" key="3">
    <source>
        <dbReference type="EMBL" id="TQJ13001.1"/>
    </source>
</evidence>
<dbReference type="PROSITE" id="PS50968">
    <property type="entry name" value="BIOTINYL_LIPOYL"/>
    <property type="match status" value="1"/>
</dbReference>
<dbReference type="EMBL" id="VFMO01000001">
    <property type="protein sequence ID" value="TQJ13001.1"/>
    <property type="molecule type" value="Genomic_DNA"/>
</dbReference>
<dbReference type="AlphaFoldDB" id="A0A542ECE7"/>
<dbReference type="CDD" id="cd06850">
    <property type="entry name" value="biotinyl_domain"/>
    <property type="match status" value="1"/>
</dbReference>
<protein>
    <submittedName>
        <fullName evidence="3">Acetyl-CoA carboxylase biotin carboxyl carrier protein</fullName>
    </submittedName>
</protein>
<sequence length="94" mass="10111">MTDTGGYSSRRATMAGMAPFKRPARQDIVSDLVANVAQVQVAIGDKVEAGQELVLLESMKMEIPVVPEWEGTVTDVRVVPGDVVQEGDILVVLE</sequence>
<keyword evidence="4" id="KW-1185">Reference proteome</keyword>
<evidence type="ECO:0000313" key="4">
    <source>
        <dbReference type="Proteomes" id="UP000320806"/>
    </source>
</evidence>
<dbReference type="InterPro" id="IPR050709">
    <property type="entry name" value="Biotin_Carboxyl_Carrier/Decarb"/>
</dbReference>
<accession>A0A542ECE7</accession>
<dbReference type="Gene3D" id="2.40.50.100">
    <property type="match status" value="1"/>
</dbReference>
<dbReference type="PANTHER" id="PTHR45266:SF3">
    <property type="entry name" value="OXALOACETATE DECARBOXYLASE ALPHA CHAIN"/>
    <property type="match status" value="1"/>
</dbReference>
<organism evidence="3 4">
    <name type="scientific">Yimella lutea</name>
    <dbReference type="NCBI Taxonomy" id="587872"/>
    <lineage>
        <taxon>Bacteria</taxon>
        <taxon>Bacillati</taxon>
        <taxon>Actinomycetota</taxon>
        <taxon>Actinomycetes</taxon>
        <taxon>Micrococcales</taxon>
        <taxon>Dermacoccaceae</taxon>
        <taxon>Yimella</taxon>
    </lineage>
</organism>
<name>A0A542ECE7_9MICO</name>
<gene>
    <name evidence="3" type="ORF">FB459_0385</name>
</gene>
<evidence type="ECO:0000259" key="2">
    <source>
        <dbReference type="PROSITE" id="PS50968"/>
    </source>
</evidence>
<dbReference type="PANTHER" id="PTHR45266">
    <property type="entry name" value="OXALOACETATE DECARBOXYLASE ALPHA CHAIN"/>
    <property type="match status" value="1"/>
</dbReference>
<dbReference type="SUPFAM" id="SSF51230">
    <property type="entry name" value="Single hybrid motif"/>
    <property type="match status" value="1"/>
</dbReference>
<dbReference type="InterPro" id="IPR000089">
    <property type="entry name" value="Biotin_lipoyl"/>
</dbReference>
<proteinExistence type="predicted"/>
<keyword evidence="1" id="KW-0092">Biotin</keyword>
<dbReference type="InterPro" id="IPR011053">
    <property type="entry name" value="Single_hybrid_motif"/>
</dbReference>
<comment type="caution">
    <text evidence="3">The sequence shown here is derived from an EMBL/GenBank/DDBJ whole genome shotgun (WGS) entry which is preliminary data.</text>
</comment>
<reference evidence="3 4" key="1">
    <citation type="submission" date="2019-06" db="EMBL/GenBank/DDBJ databases">
        <title>Sequencing the genomes of 1000 actinobacteria strains.</title>
        <authorList>
            <person name="Klenk H.-P."/>
        </authorList>
    </citation>
    <scope>NUCLEOTIDE SEQUENCE [LARGE SCALE GENOMIC DNA]</scope>
    <source>
        <strain evidence="3 4">DSM 19828</strain>
    </source>
</reference>